<protein>
    <submittedName>
        <fullName evidence="3">PIR Superfamily Protein</fullName>
    </submittedName>
</protein>
<keyword evidence="1" id="KW-1133">Transmembrane helix</keyword>
<dbReference type="AlphaFoldDB" id="A0A1A9AP21"/>
<reference evidence="4" key="2">
    <citation type="submission" date="2016-05" db="EMBL/GenBank/DDBJ databases">
        <authorList>
            <person name="Naeem Raeece"/>
        </authorList>
    </citation>
    <scope>NUCLEOTIDE SEQUENCE [LARGE SCALE GENOMIC DNA]</scope>
</reference>
<gene>
    <name evidence="3" type="ORF">POVWA1_084810</name>
    <name evidence="2" type="ORF">POVWA2_063590</name>
</gene>
<sequence length="324" mass="38615">MTLTKDENYELCDKFPDYLKLEASFFTNKEELGKFNEECAMIEREYLGKFTNCKDVCAKFKCIAIQFLSVFESDEYDSANGFSFLNFWLNYQLMNIPKSIVSARQFYDKLKVKDHGFDSENKLIDKIYVIEKEHLENMAMLYKLYEKYNAIHDIIKNTDQPEKNCSDYPEECTQLFEKANKNCSTNNVKFCRALETFKTKYEYMFKDTEYENCKLHKTLTLTNYIDQDEDLYLSTDSYTSSGDQGINSHFRSIIIVIFTVISFFSIFLILYKATPFGIYFRRQIRRVKEKWINLEYINENKSILQNIASEQLNEENNQLRIPYY</sequence>
<keyword evidence="1" id="KW-0472">Membrane</keyword>
<organism evidence="3 5">
    <name type="scientific">Plasmodium ovale wallikeri</name>
    <dbReference type="NCBI Taxonomy" id="864142"/>
    <lineage>
        <taxon>Eukaryota</taxon>
        <taxon>Sar</taxon>
        <taxon>Alveolata</taxon>
        <taxon>Apicomplexa</taxon>
        <taxon>Aconoidasida</taxon>
        <taxon>Haemosporida</taxon>
        <taxon>Plasmodiidae</taxon>
        <taxon>Plasmodium</taxon>
        <taxon>Plasmodium (Plasmodium)</taxon>
    </lineage>
</organism>
<dbReference type="InterPro" id="IPR008780">
    <property type="entry name" value="Plasmodium_Vir"/>
</dbReference>
<dbReference type="Proteomes" id="UP000078550">
    <property type="component" value="Unassembled WGS sequence"/>
</dbReference>
<dbReference type="EMBL" id="FLRD01001712">
    <property type="protein sequence ID" value="SBT57969.1"/>
    <property type="molecule type" value="Genomic_DNA"/>
</dbReference>
<name>A0A1A9AP21_PLAOA</name>
<reference evidence="5" key="3">
    <citation type="submission" date="2016-05" db="EMBL/GenBank/DDBJ databases">
        <authorList>
            <person name="Naeem R."/>
        </authorList>
    </citation>
    <scope>NUCLEOTIDE SEQUENCE [LARGE SCALE GENOMIC DNA]</scope>
</reference>
<proteinExistence type="predicted"/>
<evidence type="ECO:0000313" key="5">
    <source>
        <dbReference type="Proteomes" id="UP000078555"/>
    </source>
</evidence>
<feature type="transmembrane region" description="Helical" evidence="1">
    <location>
        <begin position="253"/>
        <end position="280"/>
    </location>
</feature>
<evidence type="ECO:0000313" key="2">
    <source>
        <dbReference type="EMBL" id="SBT52678.1"/>
    </source>
</evidence>
<dbReference type="Proteomes" id="UP000078555">
    <property type="component" value="Unassembled WGS sequence"/>
</dbReference>
<keyword evidence="1" id="KW-0812">Transmembrane</keyword>
<accession>A0A1A9AP21</accession>
<reference evidence="3" key="1">
    <citation type="submission" date="2016-05" db="EMBL/GenBank/DDBJ databases">
        <authorList>
            <person name="Lavstsen T."/>
            <person name="Jespersen J.S."/>
        </authorList>
    </citation>
    <scope>NUCLEOTIDE SEQUENCE [LARGE SCALE GENOMIC DNA]</scope>
</reference>
<evidence type="ECO:0000313" key="4">
    <source>
        <dbReference type="Proteomes" id="UP000078550"/>
    </source>
</evidence>
<evidence type="ECO:0000256" key="1">
    <source>
        <dbReference type="SAM" id="Phobius"/>
    </source>
</evidence>
<evidence type="ECO:0000313" key="3">
    <source>
        <dbReference type="EMBL" id="SBT57969.1"/>
    </source>
</evidence>
<dbReference type="Pfam" id="PF05795">
    <property type="entry name" value="Plasmodium_Vir"/>
    <property type="match status" value="1"/>
</dbReference>
<dbReference type="EMBL" id="FLRE01000318">
    <property type="protein sequence ID" value="SBT52678.1"/>
    <property type="molecule type" value="Genomic_DNA"/>
</dbReference>
<keyword evidence="5" id="KW-1185">Reference proteome</keyword>